<dbReference type="InterPro" id="IPR013520">
    <property type="entry name" value="Ribonucl_H"/>
</dbReference>
<dbReference type="CDD" id="cd06127">
    <property type="entry name" value="DEDDh"/>
    <property type="match status" value="1"/>
</dbReference>
<proteinExistence type="predicted"/>
<dbReference type="GO" id="GO:0006259">
    <property type="term" value="P:DNA metabolic process"/>
    <property type="evidence" value="ECO:0007669"/>
    <property type="project" value="UniProtKB-ARBA"/>
</dbReference>
<keyword evidence="5" id="KW-0614">Plasmid</keyword>
<sequence>MKPIIVTGLDIETTGFKPEDGHRITEVGAITYKVNPETLEFTKVLTYSKLVNPGRSIPEEVQRLTNITPATVKDAPGWDLVSAEVGKILKVTDIMIAHNAAFDAPFLAYELLRLGQPVNQDMEVFCTMQAGRFATPLGKPPRLVELCWALGVPFVAEDAHRAIYDVDRMMEAVSVGIAKGYFDFKPVLEKVIQQRLAKAA</sequence>
<dbReference type="Pfam" id="PF00929">
    <property type="entry name" value="RNase_T"/>
    <property type="match status" value="1"/>
</dbReference>
<organism evidence="5">
    <name type="scientific">Aeromonas caviae</name>
    <name type="common">Aeromonas punctata</name>
    <dbReference type="NCBI Taxonomy" id="648"/>
    <lineage>
        <taxon>Bacteria</taxon>
        <taxon>Pseudomonadati</taxon>
        <taxon>Pseudomonadota</taxon>
        <taxon>Gammaproteobacteria</taxon>
        <taxon>Aeromonadales</taxon>
        <taxon>Aeromonadaceae</taxon>
        <taxon>Aeromonas</taxon>
    </lineage>
</organism>
<evidence type="ECO:0000256" key="1">
    <source>
        <dbReference type="ARBA" id="ARBA00022722"/>
    </source>
</evidence>
<dbReference type="RefSeq" id="WP_181715871.1">
    <property type="nucleotide sequence ID" value="NZ_CP066814.1"/>
</dbReference>
<name>A0A6M4NPI6_AERCA</name>
<feature type="domain" description="Exonuclease" evidence="4">
    <location>
        <begin position="5"/>
        <end position="182"/>
    </location>
</feature>
<protein>
    <submittedName>
        <fullName evidence="5">Exonuclease</fullName>
    </submittedName>
</protein>
<dbReference type="AlphaFoldDB" id="A0A6M4NPI6"/>
<gene>
    <name evidence="5" type="primary">exo</name>
</gene>
<dbReference type="PANTHER" id="PTHR30231">
    <property type="entry name" value="DNA POLYMERASE III SUBUNIT EPSILON"/>
    <property type="match status" value="1"/>
</dbReference>
<evidence type="ECO:0000259" key="4">
    <source>
        <dbReference type="SMART" id="SM00479"/>
    </source>
</evidence>
<geneLocation type="plasmid" evidence="5">
    <name>p717068-IMP</name>
</geneLocation>
<dbReference type="InterPro" id="IPR012337">
    <property type="entry name" value="RNaseH-like_sf"/>
</dbReference>
<dbReference type="PANTHER" id="PTHR30231:SF4">
    <property type="entry name" value="PROTEIN NEN2"/>
    <property type="match status" value="1"/>
</dbReference>
<dbReference type="GO" id="GO:0008408">
    <property type="term" value="F:3'-5' exonuclease activity"/>
    <property type="evidence" value="ECO:0007669"/>
    <property type="project" value="TreeGrafter"/>
</dbReference>
<keyword evidence="3 5" id="KW-0269">Exonuclease</keyword>
<evidence type="ECO:0000256" key="3">
    <source>
        <dbReference type="ARBA" id="ARBA00022839"/>
    </source>
</evidence>
<dbReference type="EMBL" id="MN629346">
    <property type="protein sequence ID" value="QJR99736.1"/>
    <property type="molecule type" value="Genomic_DNA"/>
</dbReference>
<keyword evidence="1" id="KW-0540">Nuclease</keyword>
<dbReference type="SMART" id="SM00479">
    <property type="entry name" value="EXOIII"/>
    <property type="match status" value="1"/>
</dbReference>
<dbReference type="SUPFAM" id="SSF53098">
    <property type="entry name" value="Ribonuclease H-like"/>
    <property type="match status" value="1"/>
</dbReference>
<evidence type="ECO:0000256" key="2">
    <source>
        <dbReference type="ARBA" id="ARBA00022801"/>
    </source>
</evidence>
<keyword evidence="2" id="KW-0378">Hydrolase</keyword>
<dbReference type="Gene3D" id="3.30.420.10">
    <property type="entry name" value="Ribonuclease H-like superfamily/Ribonuclease H"/>
    <property type="match status" value="1"/>
</dbReference>
<evidence type="ECO:0000313" key="5">
    <source>
        <dbReference type="EMBL" id="QJR99736.1"/>
    </source>
</evidence>
<reference evidence="5" key="1">
    <citation type="submission" date="2019-10" db="EMBL/GenBank/DDBJ databases">
        <authorList>
            <person name="Zhou D."/>
            <person name="Cheng Q."/>
        </authorList>
    </citation>
    <scope>NUCLEOTIDE SEQUENCE</scope>
    <source>
        <strain evidence="5">1507-17068</strain>
        <plasmid evidence="5">p717068-IMP</plasmid>
    </source>
</reference>
<accession>A0A6M4NPI6</accession>
<dbReference type="InterPro" id="IPR036397">
    <property type="entry name" value="RNaseH_sf"/>
</dbReference>
<dbReference type="GO" id="GO:0003676">
    <property type="term" value="F:nucleic acid binding"/>
    <property type="evidence" value="ECO:0007669"/>
    <property type="project" value="InterPro"/>
</dbReference>